<dbReference type="PANTHER" id="PTHR47112">
    <property type="entry name" value="PX DOMAIN-CONTAINING PROTEIN"/>
    <property type="match status" value="1"/>
</dbReference>
<dbReference type="InterPro" id="IPR001849">
    <property type="entry name" value="PH_domain"/>
</dbReference>
<sequence>MINQTPSTIDSSEILFDEEQQYQSYIRQQSTMEKKLQYSISANNQMKGINQQDIYNKEGWLMKKSPKLLVGWQVNCQYITKIYQKRYIKIQEGKMQYFKGSEKFKGCIDFHLITVTIIPIMKNNVIHEIRQFFGSMIIRLELNGIKKIFQFKSIDRNDLQDWYSCLKQHILMTQSYPKMAPLNHESMWRFERISETYFRKKADTGDILIQVRGSLRQVKFKELLLETTLIMQLYYFDIIMESCFYLNLWDKQQNLTQEIQGVNLLSWDTFMQNNWHNLYQQVVYRQLEVNRSNEILEKLEQFVKVSIGKKYQMSPSKLIKRFTKSNESIDDLEKDDKTFFCSELLAATYKKMGVINTNRCATSYWPGIFAQNSKIHLTKGILKQEQLIDFSLV</sequence>
<keyword evidence="3" id="KW-1185">Reference proteome</keyword>
<protein>
    <recommendedName>
        <fullName evidence="1">PH domain-containing protein</fullName>
    </recommendedName>
</protein>
<dbReference type="Proteomes" id="UP000689195">
    <property type="component" value="Unassembled WGS sequence"/>
</dbReference>
<evidence type="ECO:0000313" key="2">
    <source>
        <dbReference type="EMBL" id="CAD8182961.1"/>
    </source>
</evidence>
<dbReference type="AlphaFoldDB" id="A0A8S1W1E0"/>
<dbReference type="PROSITE" id="PS50003">
    <property type="entry name" value="PH_DOMAIN"/>
    <property type="match status" value="1"/>
</dbReference>
<dbReference type="PANTHER" id="PTHR47112:SF1">
    <property type="entry name" value="PX DOMAIN-CONTAINING PROTEIN"/>
    <property type="match status" value="1"/>
</dbReference>
<reference evidence="2" key="1">
    <citation type="submission" date="2021-01" db="EMBL/GenBank/DDBJ databases">
        <authorList>
            <consortium name="Genoscope - CEA"/>
            <person name="William W."/>
        </authorList>
    </citation>
    <scope>NUCLEOTIDE SEQUENCE</scope>
</reference>
<dbReference type="OrthoDB" id="289113at2759"/>
<gene>
    <name evidence="2" type="ORF">PPENT_87.1.T0800007</name>
</gene>
<dbReference type="Pfam" id="PF00169">
    <property type="entry name" value="PH"/>
    <property type="match status" value="1"/>
</dbReference>
<comment type="caution">
    <text evidence="2">The sequence shown here is derived from an EMBL/GenBank/DDBJ whole genome shotgun (WGS) entry which is preliminary data.</text>
</comment>
<dbReference type="SMART" id="SM00233">
    <property type="entry name" value="PH"/>
    <property type="match status" value="1"/>
</dbReference>
<name>A0A8S1W1E0_9CILI</name>
<evidence type="ECO:0000313" key="3">
    <source>
        <dbReference type="Proteomes" id="UP000689195"/>
    </source>
</evidence>
<accession>A0A8S1W1E0</accession>
<dbReference type="EMBL" id="CAJJDO010000080">
    <property type="protein sequence ID" value="CAD8182961.1"/>
    <property type="molecule type" value="Genomic_DNA"/>
</dbReference>
<feature type="domain" description="PH" evidence="1">
    <location>
        <begin position="54"/>
        <end position="171"/>
    </location>
</feature>
<proteinExistence type="predicted"/>
<evidence type="ECO:0000259" key="1">
    <source>
        <dbReference type="PROSITE" id="PS50003"/>
    </source>
</evidence>
<organism evidence="2 3">
    <name type="scientific">Paramecium pentaurelia</name>
    <dbReference type="NCBI Taxonomy" id="43138"/>
    <lineage>
        <taxon>Eukaryota</taxon>
        <taxon>Sar</taxon>
        <taxon>Alveolata</taxon>
        <taxon>Ciliophora</taxon>
        <taxon>Intramacronucleata</taxon>
        <taxon>Oligohymenophorea</taxon>
        <taxon>Peniculida</taxon>
        <taxon>Parameciidae</taxon>
        <taxon>Paramecium</taxon>
    </lineage>
</organism>